<dbReference type="EMBL" id="WNYA01000004">
    <property type="protein sequence ID" value="KAG8578351.1"/>
    <property type="molecule type" value="Genomic_DNA"/>
</dbReference>
<evidence type="ECO:0000256" key="2">
    <source>
        <dbReference type="ARBA" id="ARBA00022692"/>
    </source>
</evidence>
<gene>
    <name evidence="10" type="ORF">GDO81_010461</name>
</gene>
<keyword evidence="3" id="KW-0999">Mitochondrion inner membrane</keyword>
<dbReference type="GO" id="GO:0034551">
    <property type="term" value="P:mitochondrial respiratory chain complex III assembly"/>
    <property type="evidence" value="ECO:0007669"/>
    <property type="project" value="InterPro"/>
</dbReference>
<dbReference type="Proteomes" id="UP000824782">
    <property type="component" value="Unassembled WGS sequence"/>
</dbReference>
<name>A0AAV7C074_ENGPU</name>
<dbReference type="AlphaFoldDB" id="A0AAV7C074"/>
<evidence type="ECO:0000256" key="8">
    <source>
        <dbReference type="SAM" id="MobiDB-lite"/>
    </source>
</evidence>
<feature type="region of interest" description="Disordered" evidence="8">
    <location>
        <begin position="37"/>
        <end position="65"/>
    </location>
</feature>
<sequence>MPAGVTWPQYLKMLSATIVSMLAGAEVVHQYYKPDLSVPETPPKPGELKTELLGLQPKKGNPPSS</sequence>
<evidence type="ECO:0000256" key="4">
    <source>
        <dbReference type="ARBA" id="ARBA00022989"/>
    </source>
</evidence>
<dbReference type="PANTHER" id="PTHR28492">
    <property type="entry name" value="HYPOTHETICAL PROTEIN LOC691921"/>
    <property type="match status" value="1"/>
</dbReference>
<dbReference type="GO" id="GO:0005743">
    <property type="term" value="C:mitochondrial inner membrane"/>
    <property type="evidence" value="ECO:0007669"/>
    <property type="project" value="UniProtKB-SubCell"/>
</dbReference>
<proteinExistence type="inferred from homology"/>
<comment type="subcellular location">
    <subcellularLocation>
        <location evidence="1">Mitochondrion inner membrane</location>
        <topology evidence="1">Single-pass membrane protein</topology>
    </subcellularLocation>
</comment>
<comment type="caution">
    <text evidence="10">The sequence shown here is derived from an EMBL/GenBank/DDBJ whole genome shotgun (WGS) entry which is preliminary data.</text>
</comment>
<keyword evidence="5" id="KW-0496">Mitochondrion</keyword>
<keyword evidence="4" id="KW-1133">Transmembrane helix</keyword>
<evidence type="ECO:0000256" key="5">
    <source>
        <dbReference type="ARBA" id="ARBA00023128"/>
    </source>
</evidence>
<comment type="similarity">
    <text evidence="7">Belongs to the UQCC6 family.</text>
</comment>
<keyword evidence="6" id="KW-0472">Membrane</keyword>
<feature type="signal peptide" evidence="9">
    <location>
        <begin position="1"/>
        <end position="25"/>
    </location>
</feature>
<evidence type="ECO:0000256" key="1">
    <source>
        <dbReference type="ARBA" id="ARBA00004434"/>
    </source>
</evidence>
<evidence type="ECO:0000256" key="3">
    <source>
        <dbReference type="ARBA" id="ARBA00022792"/>
    </source>
</evidence>
<organism evidence="10 11">
    <name type="scientific">Engystomops pustulosus</name>
    <name type="common">Tungara frog</name>
    <name type="synonym">Physalaemus pustulosus</name>
    <dbReference type="NCBI Taxonomy" id="76066"/>
    <lineage>
        <taxon>Eukaryota</taxon>
        <taxon>Metazoa</taxon>
        <taxon>Chordata</taxon>
        <taxon>Craniata</taxon>
        <taxon>Vertebrata</taxon>
        <taxon>Euteleostomi</taxon>
        <taxon>Amphibia</taxon>
        <taxon>Batrachia</taxon>
        <taxon>Anura</taxon>
        <taxon>Neobatrachia</taxon>
        <taxon>Hyloidea</taxon>
        <taxon>Leptodactylidae</taxon>
        <taxon>Leiuperinae</taxon>
        <taxon>Engystomops</taxon>
    </lineage>
</organism>
<accession>A0AAV7C074</accession>
<reference evidence="10" key="1">
    <citation type="thesis" date="2020" institute="ProQuest LLC" country="789 East Eisenhower Parkway, Ann Arbor, MI, USA">
        <title>Comparative Genomics and Chromosome Evolution.</title>
        <authorList>
            <person name="Mudd A.B."/>
        </authorList>
    </citation>
    <scope>NUCLEOTIDE SEQUENCE</scope>
    <source>
        <strain evidence="10">237g6f4</strain>
        <tissue evidence="10">Blood</tissue>
    </source>
</reference>
<keyword evidence="11" id="KW-1185">Reference proteome</keyword>
<keyword evidence="2" id="KW-0812">Transmembrane</keyword>
<evidence type="ECO:0000313" key="10">
    <source>
        <dbReference type="EMBL" id="KAG8578351.1"/>
    </source>
</evidence>
<dbReference type="InterPro" id="IPR027858">
    <property type="entry name" value="BRAWNIN"/>
</dbReference>
<keyword evidence="9" id="KW-0732">Signal</keyword>
<evidence type="ECO:0000256" key="9">
    <source>
        <dbReference type="SAM" id="SignalP"/>
    </source>
</evidence>
<evidence type="ECO:0000256" key="7">
    <source>
        <dbReference type="ARBA" id="ARBA00044944"/>
    </source>
</evidence>
<protein>
    <submittedName>
        <fullName evidence="10">Uncharacterized protein</fullName>
    </submittedName>
</protein>
<evidence type="ECO:0000256" key="6">
    <source>
        <dbReference type="ARBA" id="ARBA00023136"/>
    </source>
</evidence>
<evidence type="ECO:0000313" key="11">
    <source>
        <dbReference type="Proteomes" id="UP000824782"/>
    </source>
</evidence>
<dbReference type="Pfam" id="PF14990">
    <property type="entry name" value="DUF4516"/>
    <property type="match status" value="1"/>
</dbReference>
<feature type="chain" id="PRO_5043630627" evidence="9">
    <location>
        <begin position="26"/>
        <end position="65"/>
    </location>
</feature>
<dbReference type="PANTHER" id="PTHR28492:SF1">
    <property type="entry name" value="UBIQUINOL-CYTOCHROME-C REDUCTASE COMPLEX ASSEMBLY FACTOR 6"/>
    <property type="match status" value="1"/>
</dbReference>